<dbReference type="SUPFAM" id="SSF82282">
    <property type="entry name" value="Homocysteine S-methyltransferase"/>
    <property type="match status" value="1"/>
</dbReference>
<proteinExistence type="predicted"/>
<evidence type="ECO:0000256" key="2">
    <source>
        <dbReference type="ARBA" id="ARBA00022679"/>
    </source>
</evidence>
<dbReference type="GO" id="GO:0032259">
    <property type="term" value="P:methylation"/>
    <property type="evidence" value="ECO:0007669"/>
    <property type="project" value="UniProtKB-KW"/>
</dbReference>
<evidence type="ECO:0000259" key="5">
    <source>
        <dbReference type="PROSITE" id="PS50970"/>
    </source>
</evidence>
<organism evidence="6 7">
    <name type="scientific">Lates japonicus</name>
    <name type="common">Japanese lates</name>
    <dbReference type="NCBI Taxonomy" id="270547"/>
    <lineage>
        <taxon>Eukaryota</taxon>
        <taxon>Metazoa</taxon>
        <taxon>Chordata</taxon>
        <taxon>Craniata</taxon>
        <taxon>Vertebrata</taxon>
        <taxon>Euteleostomi</taxon>
        <taxon>Actinopterygii</taxon>
        <taxon>Neopterygii</taxon>
        <taxon>Teleostei</taxon>
        <taxon>Neoteleostei</taxon>
        <taxon>Acanthomorphata</taxon>
        <taxon>Carangaria</taxon>
        <taxon>Carangaria incertae sedis</taxon>
        <taxon>Centropomidae</taxon>
        <taxon>Lates</taxon>
    </lineage>
</organism>
<dbReference type="EMBL" id="BRZM01000124">
    <property type="protein sequence ID" value="GLD68049.1"/>
    <property type="molecule type" value="Genomic_DNA"/>
</dbReference>
<evidence type="ECO:0000256" key="1">
    <source>
        <dbReference type="ARBA" id="ARBA00022603"/>
    </source>
</evidence>
<evidence type="ECO:0000313" key="6">
    <source>
        <dbReference type="EMBL" id="GLD68049.1"/>
    </source>
</evidence>
<evidence type="ECO:0000313" key="7">
    <source>
        <dbReference type="Proteomes" id="UP001279410"/>
    </source>
</evidence>
<keyword evidence="7" id="KW-1185">Reference proteome</keyword>
<evidence type="ECO:0000256" key="4">
    <source>
        <dbReference type="PROSITE-ProRule" id="PRU00333"/>
    </source>
</evidence>
<dbReference type="AlphaFoldDB" id="A0AAD3N9M8"/>
<dbReference type="InterPro" id="IPR003726">
    <property type="entry name" value="HCY_dom"/>
</dbReference>
<dbReference type="PROSITE" id="PS50970">
    <property type="entry name" value="HCY"/>
    <property type="match status" value="1"/>
</dbReference>
<evidence type="ECO:0000256" key="3">
    <source>
        <dbReference type="ARBA" id="ARBA00034478"/>
    </source>
</evidence>
<dbReference type="GO" id="GO:0047150">
    <property type="term" value="F:betaine-homocysteine S-methyltransferase activity"/>
    <property type="evidence" value="ECO:0007669"/>
    <property type="project" value="TreeGrafter"/>
</dbReference>
<dbReference type="PANTHER" id="PTHR46120">
    <property type="entry name" value="BETAINE--HOMOCYSTEINE S-METHYLTRANSFERASE 1"/>
    <property type="match status" value="1"/>
</dbReference>
<reference evidence="6" key="1">
    <citation type="submission" date="2022-08" db="EMBL/GenBank/DDBJ databases">
        <title>Genome sequencing of akame (Lates japonicus).</title>
        <authorList>
            <person name="Hashiguchi Y."/>
            <person name="Takahashi H."/>
        </authorList>
    </citation>
    <scope>NUCLEOTIDE SEQUENCE</scope>
    <source>
        <strain evidence="6">Kochi</strain>
    </source>
</reference>
<gene>
    <name evidence="6" type="ORF">AKAME5_001936800</name>
</gene>
<dbReference type="PANTHER" id="PTHR46120:SF1">
    <property type="entry name" value="HCY-BINDING DOMAIN-CONTAINING PROTEIN"/>
    <property type="match status" value="1"/>
</dbReference>
<name>A0AAD3N9M8_LATJO</name>
<dbReference type="Proteomes" id="UP001279410">
    <property type="component" value="Unassembled WGS sequence"/>
</dbReference>
<accession>A0AAD3N9M8</accession>
<keyword evidence="1" id="KW-0489">Methyltransferase</keyword>
<dbReference type="GO" id="GO:0005829">
    <property type="term" value="C:cytosol"/>
    <property type="evidence" value="ECO:0007669"/>
    <property type="project" value="TreeGrafter"/>
</dbReference>
<protein>
    <submittedName>
        <fullName evidence="6">Betaine--homocysteine S-methyltransferase 1-like protein</fullName>
    </submittedName>
</protein>
<dbReference type="InterPro" id="IPR036589">
    <property type="entry name" value="HCY_dom_sf"/>
</dbReference>
<comment type="caution">
    <text evidence="4">Lacks conserved residue(s) required for the propagation of feature annotation.</text>
</comment>
<keyword evidence="2" id="KW-0808">Transferase</keyword>
<comment type="pathway">
    <text evidence="3">Amino-acid biosynthesis; L-methionine biosynthesis via de novo pathway.</text>
</comment>
<dbReference type="Gene3D" id="3.20.20.330">
    <property type="entry name" value="Homocysteine-binding-like domain"/>
    <property type="match status" value="2"/>
</dbReference>
<dbReference type="InterPro" id="IPR051524">
    <property type="entry name" value="BHMT"/>
</dbReference>
<dbReference type="GO" id="GO:0071267">
    <property type="term" value="P:L-methionine salvage"/>
    <property type="evidence" value="ECO:0007669"/>
    <property type="project" value="TreeGrafter"/>
</dbReference>
<comment type="caution">
    <text evidence="6">The sequence shown here is derived from an EMBL/GenBank/DDBJ whole genome shotgun (WGS) entry which is preliminary data.</text>
</comment>
<sequence length="195" mass="21200">MESKRRKGILERLNAGEVVVGDGGYVLQLERRGYVKAGHWTPEAAVEHPEAVRQLHREFLRAGANVLQTFTFYCSEDKLEISGNVTSITGAQINEAACDLAREVANEGDALVAGGVSQTPCYVESHSETKVKAIFKKQMDDFLKKDIVYSGGDMHGVPPGECAVRLVKAGADIVGINCHLDPLACVRTVKLMKES</sequence>
<dbReference type="Pfam" id="PF02574">
    <property type="entry name" value="S-methyl_trans"/>
    <property type="match status" value="1"/>
</dbReference>
<feature type="domain" description="Hcy-binding" evidence="5">
    <location>
        <begin position="7"/>
        <end position="195"/>
    </location>
</feature>